<name>A0A173MBP8_9BACT</name>
<reference evidence="2" key="1">
    <citation type="submission" date="2017-01" db="EMBL/GenBank/DDBJ databases">
        <authorList>
            <person name="Varghese N."/>
            <person name="Submissions S."/>
        </authorList>
    </citation>
    <scope>NUCLEOTIDE SEQUENCE [LARGE SCALE GENOMIC DNA]</scope>
    <source>
        <strain evidence="2">DSM 21054</strain>
    </source>
</reference>
<sequence length="144" mass="16386">MSDSFFSGTWHGKYTYGEGYGPAYHGVSTAFEISLTLERGILKGYCIDDPKVYPMKQPATIEGFIEGNLISFIKKYACAWSIDYNGNVIEYPQKPSHEIHYTGYFEEGLFKGEWEIMSNKEVDRNGNILSNSLDGNWSMKHVDD</sequence>
<keyword evidence="2" id="KW-1185">Reference proteome</keyword>
<organism evidence="1 2">
    <name type="scientific">Filimonas lacunae</name>
    <dbReference type="NCBI Taxonomy" id="477680"/>
    <lineage>
        <taxon>Bacteria</taxon>
        <taxon>Pseudomonadati</taxon>
        <taxon>Bacteroidota</taxon>
        <taxon>Chitinophagia</taxon>
        <taxon>Chitinophagales</taxon>
        <taxon>Chitinophagaceae</taxon>
        <taxon>Filimonas</taxon>
    </lineage>
</organism>
<protein>
    <submittedName>
        <fullName evidence="1">Uncharacterized protein</fullName>
    </submittedName>
</protein>
<dbReference type="OrthoDB" id="677387at2"/>
<dbReference type="AlphaFoldDB" id="A0A173MBP8"/>
<evidence type="ECO:0000313" key="1">
    <source>
        <dbReference type="EMBL" id="SIT33710.1"/>
    </source>
</evidence>
<dbReference type="EMBL" id="FTOR01000013">
    <property type="protein sequence ID" value="SIT33710.1"/>
    <property type="molecule type" value="Genomic_DNA"/>
</dbReference>
<gene>
    <name evidence="1" type="ORF">SAMN05421788_11370</name>
</gene>
<proteinExistence type="predicted"/>
<dbReference type="STRING" id="477680.SAMN05421788_11370"/>
<dbReference type="RefSeq" id="WP_076382358.1">
    <property type="nucleotide sequence ID" value="NZ_AP017422.1"/>
</dbReference>
<dbReference type="Proteomes" id="UP000186917">
    <property type="component" value="Unassembled WGS sequence"/>
</dbReference>
<evidence type="ECO:0000313" key="2">
    <source>
        <dbReference type="Proteomes" id="UP000186917"/>
    </source>
</evidence>
<dbReference type="KEGG" id="fln:FLA_0980"/>
<accession>A0A173MBP8</accession>